<reference evidence="2" key="1">
    <citation type="submission" date="2021-02" db="EMBL/GenBank/DDBJ databases">
        <authorList>
            <person name="Nowell W R."/>
        </authorList>
    </citation>
    <scope>NUCLEOTIDE SEQUENCE</scope>
</reference>
<dbReference type="EMBL" id="CAJOBH010175174">
    <property type="protein sequence ID" value="CAF4922956.1"/>
    <property type="molecule type" value="Genomic_DNA"/>
</dbReference>
<evidence type="ECO:0000313" key="2">
    <source>
        <dbReference type="EMBL" id="CAF5094454.1"/>
    </source>
</evidence>
<name>A0A8S3EZT2_9BILA</name>
<proteinExistence type="predicted"/>
<comment type="caution">
    <text evidence="2">The sequence shown here is derived from an EMBL/GenBank/DDBJ whole genome shotgun (WGS) entry which is preliminary data.</text>
</comment>
<feature type="non-terminal residue" evidence="2">
    <location>
        <position position="65"/>
    </location>
</feature>
<evidence type="ECO:0000313" key="3">
    <source>
        <dbReference type="Proteomes" id="UP000681720"/>
    </source>
</evidence>
<dbReference type="EMBL" id="CAJOBJ010251150">
    <property type="protein sequence ID" value="CAF5094454.1"/>
    <property type="molecule type" value="Genomic_DNA"/>
</dbReference>
<protein>
    <submittedName>
        <fullName evidence="2">Uncharacterized protein</fullName>
    </submittedName>
</protein>
<dbReference type="Proteomes" id="UP000681720">
    <property type="component" value="Unassembled WGS sequence"/>
</dbReference>
<evidence type="ECO:0000313" key="1">
    <source>
        <dbReference type="EMBL" id="CAF4922956.1"/>
    </source>
</evidence>
<gene>
    <name evidence="1" type="ORF">BYL167_LOCUS53025</name>
    <name evidence="2" type="ORF">GIL414_LOCUS62396</name>
</gene>
<dbReference type="AlphaFoldDB" id="A0A8S3EZT2"/>
<organism evidence="2 3">
    <name type="scientific">Rotaria magnacalcarata</name>
    <dbReference type="NCBI Taxonomy" id="392030"/>
    <lineage>
        <taxon>Eukaryota</taxon>
        <taxon>Metazoa</taxon>
        <taxon>Spiralia</taxon>
        <taxon>Gnathifera</taxon>
        <taxon>Rotifera</taxon>
        <taxon>Eurotatoria</taxon>
        <taxon>Bdelloidea</taxon>
        <taxon>Philodinida</taxon>
        <taxon>Philodinidae</taxon>
        <taxon>Rotaria</taxon>
    </lineage>
</organism>
<accession>A0A8S3EZT2</accession>
<sequence>MTPIANRSRLLNTTPFSLDVPDVEDPLVFIEMMYQQLFTDDGQLRSGAQPTKLADCVKEIVTQSR</sequence>
<dbReference type="Proteomes" id="UP000681967">
    <property type="component" value="Unassembled WGS sequence"/>
</dbReference>